<reference evidence="1" key="1">
    <citation type="journal article" date="2021" name="Evol. Appl.">
        <title>The genome of the Pyrenean desman and the effects of bottlenecks and inbreeding on the genomic landscape of an endangered species.</title>
        <authorList>
            <person name="Escoda L."/>
            <person name="Castresana J."/>
        </authorList>
    </citation>
    <scope>NUCLEOTIDE SEQUENCE</scope>
    <source>
        <strain evidence="1">IBE-C5619</strain>
    </source>
</reference>
<organism evidence="1 2">
    <name type="scientific">Galemys pyrenaicus</name>
    <name type="common">Iberian desman</name>
    <name type="synonym">Pyrenean desman</name>
    <dbReference type="NCBI Taxonomy" id="202257"/>
    <lineage>
        <taxon>Eukaryota</taxon>
        <taxon>Metazoa</taxon>
        <taxon>Chordata</taxon>
        <taxon>Craniata</taxon>
        <taxon>Vertebrata</taxon>
        <taxon>Euteleostomi</taxon>
        <taxon>Mammalia</taxon>
        <taxon>Eutheria</taxon>
        <taxon>Laurasiatheria</taxon>
        <taxon>Eulipotyphla</taxon>
        <taxon>Talpidae</taxon>
        <taxon>Galemys</taxon>
    </lineage>
</organism>
<dbReference type="PANTHER" id="PTHR35539">
    <property type="entry name" value="CDNA SEQUENCE BC048562"/>
    <property type="match status" value="1"/>
</dbReference>
<dbReference type="OrthoDB" id="10045229at2759"/>
<comment type="caution">
    <text evidence="1">The sequence shown here is derived from an EMBL/GenBank/DDBJ whole genome shotgun (WGS) entry which is preliminary data.</text>
</comment>
<dbReference type="AlphaFoldDB" id="A0A8J6BMW5"/>
<keyword evidence="2" id="KW-1185">Reference proteome</keyword>
<gene>
    <name evidence="1" type="ORF">J0S82_002086</name>
</gene>
<accession>A0A8J6BMW5</accession>
<evidence type="ECO:0000313" key="2">
    <source>
        <dbReference type="Proteomes" id="UP000700334"/>
    </source>
</evidence>
<evidence type="ECO:0000313" key="1">
    <source>
        <dbReference type="EMBL" id="KAG8523984.1"/>
    </source>
</evidence>
<feature type="non-terminal residue" evidence="1">
    <location>
        <position position="1"/>
    </location>
</feature>
<dbReference type="Proteomes" id="UP000700334">
    <property type="component" value="Unassembled WGS sequence"/>
</dbReference>
<evidence type="ECO:0008006" key="3">
    <source>
        <dbReference type="Google" id="ProtNLM"/>
    </source>
</evidence>
<proteinExistence type="predicted"/>
<dbReference type="EMBL" id="JAGFMF010011397">
    <property type="protein sequence ID" value="KAG8523984.1"/>
    <property type="molecule type" value="Genomic_DNA"/>
</dbReference>
<protein>
    <recommendedName>
        <fullName evidence="3">Domain of unknown function with conserved HDNR motif domain-containing protein</fullName>
    </recommendedName>
</protein>
<dbReference type="PANTHER" id="PTHR35539:SF1">
    <property type="entry name" value="CDNA SEQUENCE BC048562"/>
    <property type="match status" value="1"/>
</dbReference>
<name>A0A8J6BMW5_GALPY</name>
<sequence length="223" mass="25343">HNTGFYGHYRGQFKSESAQEYRLAAKPQPPTVFLRRCQEPARQHFFSKHDNRTSFDKKTGSKPGLGLGGTQENAWCQDCGPRAHTVEKGPYCLLQGIGKRKDLERLWQQHTFLHWAPCELELHQQRPLKSSYQSNFRSGSGFSDLPQRLVHFMQLQHPQASTTYQRNFCQPSRGGHCGSDNVGSQVPVTYTLPDLPGIARPKLLQHYLHGGVSECLNWSKALN</sequence>